<comment type="caution">
    <text evidence="2">The sequence shown here is derived from an EMBL/GenBank/DDBJ whole genome shotgun (WGS) entry which is preliminary data.</text>
</comment>
<dbReference type="PROSITE" id="PS00889">
    <property type="entry name" value="CNMP_BINDING_2"/>
    <property type="match status" value="1"/>
</dbReference>
<organism evidence="2 3">
    <name type="scientific">Candidatus Edwardsbacteria bacterium GWF2_54_11</name>
    <dbReference type="NCBI Taxonomy" id="1817851"/>
    <lineage>
        <taxon>Bacteria</taxon>
        <taxon>Candidatus Edwardsiibacteriota</taxon>
    </lineage>
</organism>
<dbReference type="GO" id="GO:0050135">
    <property type="term" value="F:NADP+ nucleosidase activity"/>
    <property type="evidence" value="ECO:0007669"/>
    <property type="project" value="InterPro"/>
</dbReference>
<name>A0A1F5R7Q6_9BACT</name>
<proteinExistence type="predicted"/>
<gene>
    <name evidence="2" type="ORF">A2024_08990</name>
</gene>
<dbReference type="InterPro" id="IPR018488">
    <property type="entry name" value="cNMP-bd_CS"/>
</dbReference>
<evidence type="ECO:0000313" key="2">
    <source>
        <dbReference type="EMBL" id="OGF10474.1"/>
    </source>
</evidence>
<dbReference type="SMART" id="SM00100">
    <property type="entry name" value="cNMP"/>
    <property type="match status" value="1"/>
</dbReference>
<evidence type="ECO:0000313" key="3">
    <source>
        <dbReference type="Proteomes" id="UP000177230"/>
    </source>
</evidence>
<dbReference type="Proteomes" id="UP000177230">
    <property type="component" value="Unassembled WGS sequence"/>
</dbReference>
<dbReference type="SMR" id="A0A1F5R7Q6"/>
<dbReference type="PROSITE" id="PS50042">
    <property type="entry name" value="CNMP_BINDING_3"/>
    <property type="match status" value="1"/>
</dbReference>
<dbReference type="InterPro" id="IPR019302">
    <property type="entry name" value="CAP12/PCTIR_TIR_dom"/>
</dbReference>
<dbReference type="CDD" id="cd00038">
    <property type="entry name" value="CAP_ED"/>
    <property type="match status" value="1"/>
</dbReference>
<protein>
    <recommendedName>
        <fullName evidence="1">Cyclic nucleotide-binding domain-containing protein</fullName>
    </recommendedName>
</protein>
<dbReference type="SUPFAM" id="SSF51206">
    <property type="entry name" value="cAMP-binding domain-like"/>
    <property type="match status" value="1"/>
</dbReference>
<reference evidence="2 3" key="1">
    <citation type="journal article" date="2016" name="Nat. Commun.">
        <title>Thousands of microbial genomes shed light on interconnected biogeochemical processes in an aquifer system.</title>
        <authorList>
            <person name="Anantharaman K."/>
            <person name="Brown C.T."/>
            <person name="Hug L.A."/>
            <person name="Sharon I."/>
            <person name="Castelle C.J."/>
            <person name="Probst A.J."/>
            <person name="Thomas B.C."/>
            <person name="Singh A."/>
            <person name="Wilkins M.J."/>
            <person name="Karaoz U."/>
            <person name="Brodie E.L."/>
            <person name="Williams K.H."/>
            <person name="Hubbard S.S."/>
            <person name="Banfield J.F."/>
        </authorList>
    </citation>
    <scope>NUCLEOTIDE SEQUENCE [LARGE SCALE GENOMIC DNA]</scope>
</reference>
<dbReference type="Gene3D" id="2.60.120.10">
    <property type="entry name" value="Jelly Rolls"/>
    <property type="match status" value="1"/>
</dbReference>
<accession>A0A1F5R7Q6</accession>
<dbReference type="InterPro" id="IPR014710">
    <property type="entry name" value="RmlC-like_jellyroll"/>
</dbReference>
<dbReference type="Pfam" id="PF00027">
    <property type="entry name" value="cNMP_binding"/>
    <property type="match status" value="1"/>
</dbReference>
<sequence>MPIIDRFKGPEGRKRLIKSLCSQQIIKDNIKIASQFCQSVILHEYSAGSILIKQEDVDNELHFIISGRVAIRVNHRDIAYRCTNTHVGEMALIDTGATRSASVIAVENTLTAKISEHEFTKIANKYPSIWRYLAIELGARLRQRNQFVRKPNSKPRMFFGSSKESIPLVKEIIHNLDTDKVEPIPWTKDIFWPSHSTLEDLERQLPTFDFAVFIFGPEDSIISRGKKKEGPRDNVVLEYGMFVGAIGRDRTYFIKPRNVEIKTPSDIFGLKPLVYEHNRSFTKIDVKPVAAVLMKCITRYSVR</sequence>
<evidence type="ECO:0000259" key="1">
    <source>
        <dbReference type="PROSITE" id="PS50042"/>
    </source>
</evidence>
<dbReference type="InterPro" id="IPR018490">
    <property type="entry name" value="cNMP-bd_dom_sf"/>
</dbReference>
<dbReference type="InterPro" id="IPR000595">
    <property type="entry name" value="cNMP-bd_dom"/>
</dbReference>
<feature type="domain" description="Cyclic nucleotide-binding" evidence="1">
    <location>
        <begin position="45"/>
        <end position="140"/>
    </location>
</feature>
<dbReference type="Pfam" id="PF10137">
    <property type="entry name" value="CAP12-PCTIR_TIR"/>
    <property type="match status" value="1"/>
</dbReference>
<dbReference type="EMBL" id="MFFM01000038">
    <property type="protein sequence ID" value="OGF10474.1"/>
    <property type="molecule type" value="Genomic_DNA"/>
</dbReference>
<dbReference type="AlphaFoldDB" id="A0A1F5R7Q6"/>